<dbReference type="OrthoDB" id="3991133at2759"/>
<dbReference type="RefSeq" id="XP_719088.1">
    <property type="nucleotide sequence ID" value="XM_713995.1"/>
</dbReference>
<dbReference type="KEGG" id="cal:CAALFM_C602540CA"/>
<dbReference type="AlphaFoldDB" id="A0A1D8PPX5"/>
<keyword evidence="3" id="KW-1185">Reference proteome</keyword>
<reference evidence="2 3" key="1">
    <citation type="journal article" date="2004" name="Proc. Natl. Acad. Sci. U.S.A.">
        <title>The diploid genome sequence of Candida albicans.</title>
        <authorList>
            <person name="Jones T."/>
            <person name="Federspiel N.A."/>
            <person name="Chibana H."/>
            <person name="Dungan J."/>
            <person name="Kalman S."/>
            <person name="Magee B.B."/>
            <person name="Newport G."/>
            <person name="Thorstenson Y.R."/>
            <person name="Agabian N."/>
            <person name="Magee P.T."/>
            <person name="Davis R.W."/>
            <person name="Scherer S."/>
        </authorList>
    </citation>
    <scope>NUCLEOTIDE SEQUENCE [LARGE SCALE GENOMIC DNA]</scope>
    <source>
        <strain evidence="3">SC5314 / ATCC MYA-2876</strain>
    </source>
</reference>
<gene>
    <name evidence="2" type="ordered locus">CAALFM_C602540CA</name>
    <name evidence="1" type="ordered locus">orf19.12969</name>
</gene>
<sequence length="226" mass="27064">MYKPKFTFRPNAKGIILHKPVINISTTFDEISKLPSFRSKLLAFYKRFYKLRKFECNDQLYIIKDIPYYTPDINDQDYVAFVKRQFRSISYNTKREAILNLPALSEQELVQRMMNTLVFVFNHTVTRENLFLDKSIRTKDESAKTGIDNEETKIVSTILKLDNEMPNDIKYDFKFRWFKEFTKQMDSIDPKVGPTKNQLEYLTEHYGYRMYYITLMRLNESAKLCL</sequence>
<accession>A0A1D8PPX5</accession>
<dbReference type="InParanoid" id="A0A1D8PPX5"/>
<dbReference type="GeneID" id="3639176"/>
<reference evidence="2 3" key="3">
    <citation type="journal article" date="2013" name="Genome Biol.">
        <title>Assembly of a phased diploid Candida albicans genome facilitates allele-specific measurements and provides a simple model for repeat and indel structure.</title>
        <authorList>
            <person name="Muzzey D."/>
            <person name="Schwartz K."/>
            <person name="Weissman J.S."/>
            <person name="Sherlock G."/>
        </authorList>
    </citation>
    <scope>NUCLEOTIDE SEQUENCE [LARGE SCALE GENOMIC DNA]</scope>
    <source>
        <strain evidence="3">SC5314 / ATCC MYA-2876</strain>
    </source>
</reference>
<dbReference type="eggNOG" id="ENOG502RPID">
    <property type="taxonomic scope" value="Eukaryota"/>
</dbReference>
<evidence type="ECO:0000313" key="1">
    <source>
        <dbReference type="CGD" id="CAL0000184524"/>
    </source>
</evidence>
<reference evidence="2 3" key="2">
    <citation type="journal article" date="2007" name="Genome Biol.">
        <title>Assembly of the Candida albicans genome into sixteen supercontigs aligned on the eight chromosomes.</title>
        <authorList>
            <person name="van het Hoog M."/>
            <person name="Rast T.J."/>
            <person name="Martchenko M."/>
            <person name="Grindle S."/>
            <person name="Dignard D."/>
            <person name="Hogues H."/>
            <person name="Cuomo C."/>
            <person name="Berriman M."/>
            <person name="Scherer S."/>
            <person name="Magee B.B."/>
            <person name="Whiteway M."/>
            <person name="Chibana H."/>
            <person name="Nantel A."/>
            <person name="Magee P.T."/>
        </authorList>
    </citation>
    <scope>GENOME REANNOTATION</scope>
    <source>
        <strain evidence="3">SC5314 / ATCC MYA-2876</strain>
    </source>
</reference>
<dbReference type="VEuPathDB" id="FungiDB:C6_02540C_A"/>
<dbReference type="CGD" id="CAL0000184524">
    <property type="gene designation" value="orf19.12969"/>
</dbReference>
<organism evidence="2 3">
    <name type="scientific">Candida albicans (strain SC5314 / ATCC MYA-2876)</name>
    <name type="common">Yeast</name>
    <dbReference type="NCBI Taxonomy" id="237561"/>
    <lineage>
        <taxon>Eukaryota</taxon>
        <taxon>Fungi</taxon>
        <taxon>Dikarya</taxon>
        <taxon>Ascomycota</taxon>
        <taxon>Saccharomycotina</taxon>
        <taxon>Pichiomycetes</taxon>
        <taxon>Debaryomycetaceae</taxon>
        <taxon>Candida/Lodderomyces clade</taxon>
        <taxon>Candida</taxon>
    </lineage>
</organism>
<dbReference type="Proteomes" id="UP000000559">
    <property type="component" value="Chromosome 6"/>
</dbReference>
<protein>
    <submittedName>
        <fullName evidence="2">Uncharacterized protein</fullName>
    </submittedName>
</protein>
<dbReference type="EMBL" id="CP017628">
    <property type="protein sequence ID" value="AOW30187.1"/>
    <property type="molecule type" value="Genomic_DNA"/>
</dbReference>
<dbReference type="OMA" id="DNEMPND"/>
<proteinExistence type="predicted"/>
<evidence type="ECO:0000313" key="2">
    <source>
        <dbReference type="EMBL" id="AOW30187.1"/>
    </source>
</evidence>
<evidence type="ECO:0000313" key="3">
    <source>
        <dbReference type="Proteomes" id="UP000000559"/>
    </source>
</evidence>
<name>A0A1D8PPX5_CANAL</name>